<dbReference type="Pfam" id="PF02518">
    <property type="entry name" value="HATPase_c"/>
    <property type="match status" value="1"/>
</dbReference>
<dbReference type="Proteomes" id="UP001597180">
    <property type="component" value="Unassembled WGS sequence"/>
</dbReference>
<feature type="domain" description="HAMP" evidence="14">
    <location>
        <begin position="102"/>
        <end position="155"/>
    </location>
</feature>
<evidence type="ECO:0000256" key="9">
    <source>
        <dbReference type="ARBA" id="ARBA00022840"/>
    </source>
</evidence>
<dbReference type="SMART" id="SM00304">
    <property type="entry name" value="HAMP"/>
    <property type="match status" value="1"/>
</dbReference>
<evidence type="ECO:0000256" key="3">
    <source>
        <dbReference type="ARBA" id="ARBA00012438"/>
    </source>
</evidence>
<dbReference type="InterPro" id="IPR003660">
    <property type="entry name" value="HAMP_dom"/>
</dbReference>
<keyword evidence="16" id="KW-1185">Reference proteome</keyword>
<dbReference type="Gene3D" id="6.10.340.10">
    <property type="match status" value="1"/>
</dbReference>
<keyword evidence="10" id="KW-0902">Two-component regulatory system</keyword>
<dbReference type="Gene3D" id="3.30.565.10">
    <property type="entry name" value="Histidine kinase-like ATPase, C-terminal domain"/>
    <property type="match status" value="1"/>
</dbReference>
<keyword evidence="12" id="KW-1133">Transmembrane helix</keyword>
<dbReference type="SMART" id="SM00388">
    <property type="entry name" value="HisKA"/>
    <property type="match status" value="1"/>
</dbReference>
<feature type="domain" description="Histidine kinase" evidence="13">
    <location>
        <begin position="163"/>
        <end position="376"/>
    </location>
</feature>
<accession>A0ABW3UV46</accession>
<dbReference type="RefSeq" id="WP_345590885.1">
    <property type="nucleotide sequence ID" value="NZ_BAABJG010000024.1"/>
</dbReference>
<evidence type="ECO:0000259" key="14">
    <source>
        <dbReference type="PROSITE" id="PS50885"/>
    </source>
</evidence>
<evidence type="ECO:0000256" key="5">
    <source>
        <dbReference type="ARBA" id="ARBA00022553"/>
    </source>
</evidence>
<keyword evidence="5" id="KW-0597">Phosphoprotein</keyword>
<dbReference type="InterPro" id="IPR036890">
    <property type="entry name" value="HATPase_C_sf"/>
</dbReference>
<dbReference type="PROSITE" id="PS50109">
    <property type="entry name" value="HIS_KIN"/>
    <property type="match status" value="1"/>
</dbReference>
<dbReference type="SUPFAM" id="SSF158472">
    <property type="entry name" value="HAMP domain-like"/>
    <property type="match status" value="1"/>
</dbReference>
<keyword evidence="4" id="KW-1003">Cell membrane</keyword>
<comment type="subcellular location">
    <subcellularLocation>
        <location evidence="2">Cell membrane</location>
        <topology evidence="2">Multi-pass membrane protein</topology>
    </subcellularLocation>
</comment>
<dbReference type="InterPro" id="IPR004358">
    <property type="entry name" value="Sig_transdc_His_kin-like_C"/>
</dbReference>
<name>A0ABW3UV46_9BACL</name>
<dbReference type="SUPFAM" id="SSF47384">
    <property type="entry name" value="Homodimeric domain of signal transducing histidine kinase"/>
    <property type="match status" value="1"/>
</dbReference>
<keyword evidence="12" id="KW-0812">Transmembrane</keyword>
<evidence type="ECO:0000259" key="13">
    <source>
        <dbReference type="PROSITE" id="PS50109"/>
    </source>
</evidence>
<dbReference type="GO" id="GO:0016301">
    <property type="term" value="F:kinase activity"/>
    <property type="evidence" value="ECO:0007669"/>
    <property type="project" value="UniProtKB-KW"/>
</dbReference>
<keyword evidence="8 15" id="KW-0418">Kinase</keyword>
<dbReference type="EMBL" id="JBHTLU010000035">
    <property type="protein sequence ID" value="MFD1223480.1"/>
    <property type="molecule type" value="Genomic_DNA"/>
</dbReference>
<dbReference type="EC" id="2.7.13.3" evidence="3"/>
<proteinExistence type="predicted"/>
<dbReference type="InterPro" id="IPR050736">
    <property type="entry name" value="Sensor_HK_Regulatory"/>
</dbReference>
<evidence type="ECO:0000256" key="2">
    <source>
        <dbReference type="ARBA" id="ARBA00004651"/>
    </source>
</evidence>
<evidence type="ECO:0000256" key="1">
    <source>
        <dbReference type="ARBA" id="ARBA00000085"/>
    </source>
</evidence>
<comment type="catalytic activity">
    <reaction evidence="1">
        <text>ATP + protein L-histidine = ADP + protein N-phospho-L-histidine.</text>
        <dbReference type="EC" id="2.7.13.3"/>
    </reaction>
</comment>
<dbReference type="PANTHER" id="PTHR43711">
    <property type="entry name" value="TWO-COMPONENT HISTIDINE KINASE"/>
    <property type="match status" value="1"/>
</dbReference>
<dbReference type="Pfam" id="PF00672">
    <property type="entry name" value="HAMP"/>
    <property type="match status" value="1"/>
</dbReference>
<dbReference type="InterPro" id="IPR005467">
    <property type="entry name" value="His_kinase_dom"/>
</dbReference>
<reference evidence="16" key="1">
    <citation type="journal article" date="2019" name="Int. J. Syst. Evol. Microbiol.">
        <title>The Global Catalogue of Microorganisms (GCM) 10K type strain sequencing project: providing services to taxonomists for standard genome sequencing and annotation.</title>
        <authorList>
            <consortium name="The Broad Institute Genomics Platform"/>
            <consortium name="The Broad Institute Genome Sequencing Center for Infectious Disease"/>
            <person name="Wu L."/>
            <person name="Ma J."/>
        </authorList>
    </citation>
    <scope>NUCLEOTIDE SEQUENCE [LARGE SCALE GENOMIC DNA]</scope>
    <source>
        <strain evidence="16">CCUG 53270</strain>
    </source>
</reference>
<dbReference type="SUPFAM" id="SSF55874">
    <property type="entry name" value="ATPase domain of HSP90 chaperone/DNA topoisomerase II/histidine kinase"/>
    <property type="match status" value="1"/>
</dbReference>
<evidence type="ECO:0000313" key="15">
    <source>
        <dbReference type="EMBL" id="MFD1223480.1"/>
    </source>
</evidence>
<protein>
    <recommendedName>
        <fullName evidence="3">histidine kinase</fullName>
        <ecNumber evidence="3">2.7.13.3</ecNumber>
    </recommendedName>
</protein>
<evidence type="ECO:0000256" key="4">
    <source>
        <dbReference type="ARBA" id="ARBA00022475"/>
    </source>
</evidence>
<feature type="transmembrane region" description="Helical" evidence="12">
    <location>
        <begin position="81"/>
        <end position="101"/>
    </location>
</feature>
<dbReference type="PRINTS" id="PR00344">
    <property type="entry name" value="BCTRLSENSOR"/>
</dbReference>
<dbReference type="InterPro" id="IPR003594">
    <property type="entry name" value="HATPase_dom"/>
</dbReference>
<organism evidence="15 16">
    <name type="scientific">Paenibacillus vulneris</name>
    <dbReference type="NCBI Taxonomy" id="1133364"/>
    <lineage>
        <taxon>Bacteria</taxon>
        <taxon>Bacillati</taxon>
        <taxon>Bacillota</taxon>
        <taxon>Bacilli</taxon>
        <taxon>Bacillales</taxon>
        <taxon>Paenibacillaceae</taxon>
        <taxon>Paenibacillus</taxon>
    </lineage>
</organism>
<keyword evidence="9" id="KW-0067">ATP-binding</keyword>
<gene>
    <name evidence="15" type="ORF">ACFQ4B_25485</name>
</gene>
<evidence type="ECO:0000256" key="8">
    <source>
        <dbReference type="ARBA" id="ARBA00022777"/>
    </source>
</evidence>
<evidence type="ECO:0000256" key="6">
    <source>
        <dbReference type="ARBA" id="ARBA00022679"/>
    </source>
</evidence>
<keyword evidence="7" id="KW-0547">Nucleotide-binding</keyword>
<feature type="transmembrane region" description="Helical" evidence="12">
    <location>
        <begin position="12"/>
        <end position="34"/>
    </location>
</feature>
<evidence type="ECO:0000313" key="16">
    <source>
        <dbReference type="Proteomes" id="UP001597180"/>
    </source>
</evidence>
<dbReference type="InterPro" id="IPR036097">
    <property type="entry name" value="HisK_dim/P_sf"/>
</dbReference>
<evidence type="ECO:0000256" key="11">
    <source>
        <dbReference type="ARBA" id="ARBA00023136"/>
    </source>
</evidence>
<dbReference type="PROSITE" id="PS50885">
    <property type="entry name" value="HAMP"/>
    <property type="match status" value="1"/>
</dbReference>
<keyword evidence="6" id="KW-0808">Transferase</keyword>
<evidence type="ECO:0000256" key="10">
    <source>
        <dbReference type="ARBA" id="ARBA00023012"/>
    </source>
</evidence>
<dbReference type="SMART" id="SM00387">
    <property type="entry name" value="HATPase_c"/>
    <property type="match status" value="1"/>
</dbReference>
<keyword evidence="11 12" id="KW-0472">Membrane</keyword>
<dbReference type="Gene3D" id="1.10.287.130">
    <property type="match status" value="1"/>
</dbReference>
<dbReference type="CDD" id="cd00075">
    <property type="entry name" value="HATPase"/>
    <property type="match status" value="1"/>
</dbReference>
<evidence type="ECO:0000256" key="12">
    <source>
        <dbReference type="SAM" id="Phobius"/>
    </source>
</evidence>
<comment type="caution">
    <text evidence="15">The sequence shown here is derived from an EMBL/GenBank/DDBJ whole genome shotgun (WGS) entry which is preliminary data.</text>
</comment>
<dbReference type="InterPro" id="IPR003661">
    <property type="entry name" value="HisK_dim/P_dom"/>
</dbReference>
<sequence length="378" mass="42866">MKLSNKISLRMRITLLTGGILIVCSVLLSLASLYNSFTLFLKLTSSLANMQIQIDSSAKESEVLQEARKNVLFAKQEFDKFNFTVLTAVSIFGMSMVYIVARRSLRPIHKLSETILNITEDNLQYRISDTERSDEVGVLGRSFNMMLDRLERSFSREKRFSSNVAHELKTPLATITAGIQVLYLDENPSLSDYQETLMITERNVKRLLNIVDDLLRLGDEKKMFYFEPVVLRELFDSIFTELKPQLEEKKIEIKIICKLETICAIQGLLYRAFFNLVENAIKYNTYGGKIVITAESEKGLGLIKIADTGSGIPSSELSHIFEPFYRVNKSRSRRTGGAGLGLSIVSTIVEKHGWRIKVDSTMSKGSTFTIIIPKHYID</sequence>
<evidence type="ECO:0000256" key="7">
    <source>
        <dbReference type="ARBA" id="ARBA00022741"/>
    </source>
</evidence>
<dbReference type="CDD" id="cd00082">
    <property type="entry name" value="HisKA"/>
    <property type="match status" value="1"/>
</dbReference>
<dbReference type="Pfam" id="PF00512">
    <property type="entry name" value="HisKA"/>
    <property type="match status" value="1"/>
</dbReference>
<dbReference type="PANTHER" id="PTHR43711:SF28">
    <property type="entry name" value="SENSOR HISTIDINE KINASE YXDK"/>
    <property type="match status" value="1"/>
</dbReference>
<dbReference type="CDD" id="cd06225">
    <property type="entry name" value="HAMP"/>
    <property type="match status" value="1"/>
</dbReference>